<feature type="region of interest" description="Disordered" evidence="1">
    <location>
        <begin position="145"/>
        <end position="167"/>
    </location>
</feature>
<organism evidence="2 3">
    <name type="scientific">Steroidobacter gossypii</name>
    <dbReference type="NCBI Taxonomy" id="2805490"/>
    <lineage>
        <taxon>Bacteria</taxon>
        <taxon>Pseudomonadati</taxon>
        <taxon>Pseudomonadota</taxon>
        <taxon>Gammaproteobacteria</taxon>
        <taxon>Steroidobacterales</taxon>
        <taxon>Steroidobacteraceae</taxon>
        <taxon>Steroidobacter</taxon>
    </lineage>
</organism>
<dbReference type="RefSeq" id="WP_203167829.1">
    <property type="nucleotide sequence ID" value="NZ_JAEVLS010000002.1"/>
</dbReference>
<keyword evidence="3" id="KW-1185">Reference proteome</keyword>
<evidence type="ECO:0000256" key="1">
    <source>
        <dbReference type="SAM" id="MobiDB-lite"/>
    </source>
</evidence>
<reference evidence="2 3" key="1">
    <citation type="journal article" date="2021" name="Int. J. Syst. Evol. Microbiol.">
        <title>Steroidobacter gossypii sp. nov., isolated from soil of cotton cropping field.</title>
        <authorList>
            <person name="Huang R."/>
            <person name="Yang S."/>
            <person name="Zhen C."/>
            <person name="Liu W."/>
        </authorList>
    </citation>
    <scope>NUCLEOTIDE SEQUENCE [LARGE SCALE GENOMIC DNA]</scope>
    <source>
        <strain evidence="2 3">S1-65</strain>
    </source>
</reference>
<dbReference type="EMBL" id="JAEVLS010000002">
    <property type="protein sequence ID" value="MBM0105807.1"/>
    <property type="molecule type" value="Genomic_DNA"/>
</dbReference>
<dbReference type="Proteomes" id="UP000661077">
    <property type="component" value="Unassembled WGS sequence"/>
</dbReference>
<name>A0ABS1WXZ4_9GAMM</name>
<evidence type="ECO:0000313" key="3">
    <source>
        <dbReference type="Proteomes" id="UP000661077"/>
    </source>
</evidence>
<accession>A0ABS1WXZ4</accession>
<protein>
    <recommendedName>
        <fullName evidence="4">Lipoprotein</fullName>
    </recommendedName>
</protein>
<gene>
    <name evidence="2" type="ORF">JM946_13785</name>
</gene>
<comment type="caution">
    <text evidence="2">The sequence shown here is derived from an EMBL/GenBank/DDBJ whole genome shotgun (WGS) entry which is preliminary data.</text>
</comment>
<sequence length="167" mass="18019">MIAVLALGAVLAGCERHALDRKMAALCAKDGGVKVYETVTLSASDYEALGRYATAKNREDYLGPQFRFIDESSVVIGAENDPEKGRGQIIRSYIAIYRKADGRLLAESVSYGRLGGDAVTFGLHPSQNHCPKPRISLKRSVFKKAKGTSVADASVKPTRSPLEPSPH</sequence>
<proteinExistence type="predicted"/>
<evidence type="ECO:0000313" key="2">
    <source>
        <dbReference type="EMBL" id="MBM0105807.1"/>
    </source>
</evidence>
<evidence type="ECO:0008006" key="4">
    <source>
        <dbReference type="Google" id="ProtNLM"/>
    </source>
</evidence>